<dbReference type="InterPro" id="IPR001611">
    <property type="entry name" value="Leu-rich_rpt"/>
</dbReference>
<evidence type="ECO:0000313" key="2">
    <source>
        <dbReference type="EMBL" id="KIM70072.1"/>
    </source>
</evidence>
<dbReference type="OrthoDB" id="550575at2759"/>
<feature type="region of interest" description="Disordered" evidence="1">
    <location>
        <begin position="913"/>
        <end position="967"/>
    </location>
</feature>
<feature type="compositionally biased region" description="Low complexity" evidence="1">
    <location>
        <begin position="29"/>
        <end position="39"/>
    </location>
</feature>
<dbReference type="InParanoid" id="A0A0C3AYK7"/>
<dbReference type="InterPro" id="IPR032675">
    <property type="entry name" value="LRR_dom_sf"/>
</dbReference>
<dbReference type="Pfam" id="PF13516">
    <property type="entry name" value="LRR_6"/>
    <property type="match status" value="1"/>
</dbReference>
<dbReference type="GO" id="GO:0031146">
    <property type="term" value="P:SCF-dependent proteasomal ubiquitin-dependent protein catabolic process"/>
    <property type="evidence" value="ECO:0007669"/>
    <property type="project" value="TreeGrafter"/>
</dbReference>
<dbReference type="STRING" id="1036808.A0A0C3AYK7"/>
<dbReference type="SUPFAM" id="SSF52047">
    <property type="entry name" value="RNI-like"/>
    <property type="match status" value="1"/>
</dbReference>
<dbReference type="PANTHER" id="PTHR13318:SF190">
    <property type="entry name" value="PARTNER OF PAIRED, ISOFORM B"/>
    <property type="match status" value="1"/>
</dbReference>
<feature type="region of interest" description="Disordered" evidence="1">
    <location>
        <begin position="1"/>
        <end position="91"/>
    </location>
</feature>
<dbReference type="GO" id="GO:0019005">
    <property type="term" value="C:SCF ubiquitin ligase complex"/>
    <property type="evidence" value="ECO:0007669"/>
    <property type="project" value="TreeGrafter"/>
</dbReference>
<dbReference type="PANTHER" id="PTHR13318">
    <property type="entry name" value="PARTNER OF PAIRED, ISOFORM B-RELATED"/>
    <property type="match status" value="1"/>
</dbReference>
<dbReference type="EMBL" id="KN822005">
    <property type="protein sequence ID" value="KIM70072.1"/>
    <property type="molecule type" value="Genomic_DNA"/>
</dbReference>
<accession>A0A0C3AYK7</accession>
<dbReference type="AlphaFoldDB" id="A0A0C3AYK7"/>
<dbReference type="HOGENOM" id="CLU_008641_0_0_1"/>
<feature type="compositionally biased region" description="Basic and acidic residues" evidence="1">
    <location>
        <begin position="46"/>
        <end position="58"/>
    </location>
</feature>
<feature type="region of interest" description="Disordered" evidence="1">
    <location>
        <begin position="168"/>
        <end position="236"/>
    </location>
</feature>
<reference evidence="3" key="2">
    <citation type="submission" date="2015-01" db="EMBL/GenBank/DDBJ databases">
        <title>Evolutionary Origins and Diversification of the Mycorrhizal Mutualists.</title>
        <authorList>
            <consortium name="DOE Joint Genome Institute"/>
            <consortium name="Mycorrhizal Genomics Consortium"/>
            <person name="Kohler A."/>
            <person name="Kuo A."/>
            <person name="Nagy L.G."/>
            <person name="Floudas D."/>
            <person name="Copeland A."/>
            <person name="Barry K.W."/>
            <person name="Cichocki N."/>
            <person name="Veneault-Fourrey C."/>
            <person name="LaButti K."/>
            <person name="Lindquist E.A."/>
            <person name="Lipzen A."/>
            <person name="Lundell T."/>
            <person name="Morin E."/>
            <person name="Murat C."/>
            <person name="Riley R."/>
            <person name="Ohm R."/>
            <person name="Sun H."/>
            <person name="Tunlid A."/>
            <person name="Henrissat B."/>
            <person name="Grigoriev I.V."/>
            <person name="Hibbett D.S."/>
            <person name="Martin F."/>
        </authorList>
    </citation>
    <scope>NUCLEOTIDE SEQUENCE [LARGE SCALE GENOMIC DNA]</scope>
    <source>
        <strain evidence="3">Foug A</strain>
    </source>
</reference>
<feature type="region of interest" description="Disordered" evidence="1">
    <location>
        <begin position="103"/>
        <end position="151"/>
    </location>
</feature>
<feature type="compositionally biased region" description="Low complexity" evidence="1">
    <location>
        <begin position="208"/>
        <end position="236"/>
    </location>
</feature>
<keyword evidence="3" id="KW-1185">Reference proteome</keyword>
<dbReference type="Proteomes" id="UP000053989">
    <property type="component" value="Unassembled WGS sequence"/>
</dbReference>
<evidence type="ECO:0000313" key="3">
    <source>
        <dbReference type="Proteomes" id="UP000053989"/>
    </source>
</evidence>
<name>A0A0C3AYK7_9AGAM</name>
<evidence type="ECO:0000256" key="1">
    <source>
        <dbReference type="SAM" id="MobiDB-lite"/>
    </source>
</evidence>
<protein>
    <recommendedName>
        <fullName evidence="4">F-box domain-containing protein</fullName>
    </recommendedName>
</protein>
<feature type="compositionally biased region" description="Low complexity" evidence="1">
    <location>
        <begin position="941"/>
        <end position="955"/>
    </location>
</feature>
<dbReference type="SMART" id="SM00367">
    <property type="entry name" value="LRR_CC"/>
    <property type="match status" value="8"/>
</dbReference>
<reference evidence="2 3" key="1">
    <citation type="submission" date="2014-04" db="EMBL/GenBank/DDBJ databases">
        <authorList>
            <consortium name="DOE Joint Genome Institute"/>
            <person name="Kuo A."/>
            <person name="Kohler A."/>
            <person name="Nagy L.G."/>
            <person name="Floudas D."/>
            <person name="Copeland A."/>
            <person name="Barry K.W."/>
            <person name="Cichocki N."/>
            <person name="Veneault-Fourrey C."/>
            <person name="LaButti K."/>
            <person name="Lindquist E.A."/>
            <person name="Lipzen A."/>
            <person name="Lundell T."/>
            <person name="Morin E."/>
            <person name="Murat C."/>
            <person name="Sun H."/>
            <person name="Tunlid A."/>
            <person name="Henrissat B."/>
            <person name="Grigoriev I.V."/>
            <person name="Hibbett D.S."/>
            <person name="Martin F."/>
            <person name="Nordberg H.P."/>
            <person name="Cantor M.N."/>
            <person name="Hua S.X."/>
        </authorList>
    </citation>
    <scope>NUCLEOTIDE SEQUENCE [LARGE SCALE GENOMIC DNA]</scope>
    <source>
        <strain evidence="2 3">Foug A</strain>
    </source>
</reference>
<evidence type="ECO:0008006" key="4">
    <source>
        <dbReference type="Google" id="ProtNLM"/>
    </source>
</evidence>
<feature type="compositionally biased region" description="Polar residues" evidence="1">
    <location>
        <begin position="273"/>
        <end position="284"/>
    </location>
</feature>
<organism evidence="2 3">
    <name type="scientific">Scleroderma citrinum Foug A</name>
    <dbReference type="NCBI Taxonomy" id="1036808"/>
    <lineage>
        <taxon>Eukaryota</taxon>
        <taxon>Fungi</taxon>
        <taxon>Dikarya</taxon>
        <taxon>Basidiomycota</taxon>
        <taxon>Agaricomycotina</taxon>
        <taxon>Agaricomycetes</taxon>
        <taxon>Agaricomycetidae</taxon>
        <taxon>Boletales</taxon>
        <taxon>Sclerodermatineae</taxon>
        <taxon>Sclerodermataceae</taxon>
        <taxon>Scleroderma</taxon>
    </lineage>
</organism>
<dbReference type="InterPro" id="IPR006553">
    <property type="entry name" value="Leu-rich_rpt_Cys-con_subtyp"/>
</dbReference>
<gene>
    <name evidence="2" type="ORF">SCLCIDRAFT_102013</name>
</gene>
<sequence>MKPLRDIDNEDSLFHFDPYEYHPDDSDTSHSTSPLSMSPGTQEPHPSPDHGGLPRDRSPTPMDSGKGKGVVPVEPLSIPTPLPTGSSHSLWLDSSQILDSSLSRRRPAGYSPASANPSLSDLSAPPNGALPVASLPGKGKGRDVPPTLPPLYFSPTEFHYSTIDWPCAERSPPSPGPSSYGSGHTPLSAASYRQSHPSPAQAHDNGSRKSSQPPSLRRSQSNFSMRSARSSAAQSMTKIKLKLGSSSKAPVKFARKLLSRNKPGGAHDASLTGAENSPTSQSTGELPGEHENYPFPCHAVDGALKAPTTSALLEVDDITAILSETPITWDPSANHPVPLPILKGKGRSYSSPFPKSAFDFVPQLEPNTFVPLSLPHAPNIFDEVLPRELKLHIFSTLIKLHEEEHEQLKRTRKWTCLKASSSKNRWVGRNRAMRELVKFSRVSKMWRLLVFDGQLWEDVDLRAFPKLPPNFLSQLADSLGPFVKSLNLSGHTNLSPNTLVVMSSSLCVRSAPTLNFTYTQLTSINLQGCSNLTTPSLHGLLIRSPFLRTLCVKGLKAVSNATLDVLALCQHLTSLNVSRCVNIDGEGVRAFAAAVLARGARLALKDLRLSGLPDISDDVLATLGKVAPDLEVLDLSYCRSLHNSALAAFVSCSEEDGNATATVSLTAREAGLDVRESRRYFRRMTSLRHLSLSYCTLLTDIACSNLAHALPRLEFLELAGIGGELHDDGLLRLLRTTPLLRRLDLEDASSITDAVLFALTPVDDDRGEDAAPQQTGHALEHLVVSYAGRLTDEAFTGLIRGCPRLRVLEADNTLISGSNVKEFIRTARERKIKDAGLVAVDCRLVGETAVKDVTAHTRPRKGWRSWEARKLAYLDGRDGEDLKVGQDECDQDRVILKSFYNWQTVDAVRAARERSRKFPKKAQSNQESEVDEAKWAGKMKWWSPSRRSSGNNSPGMDDSDREGCIVM</sequence>
<proteinExistence type="predicted"/>
<dbReference type="Gene3D" id="3.80.10.10">
    <property type="entry name" value="Ribonuclease Inhibitor"/>
    <property type="match status" value="2"/>
</dbReference>
<feature type="compositionally biased region" description="Basic and acidic residues" evidence="1">
    <location>
        <begin position="1"/>
        <end position="28"/>
    </location>
</feature>
<feature type="region of interest" description="Disordered" evidence="1">
    <location>
        <begin position="260"/>
        <end position="291"/>
    </location>
</feature>